<evidence type="ECO:0000259" key="1">
    <source>
        <dbReference type="Pfam" id="PF01814"/>
    </source>
</evidence>
<dbReference type="RefSeq" id="WP_093849582.1">
    <property type="nucleotide sequence ID" value="NZ_FOSG01000007.1"/>
</dbReference>
<dbReference type="PANTHER" id="PTHR35585:SF1">
    <property type="entry name" value="HHE DOMAIN PROTEIN (AFU_ORTHOLOGUE AFUA_4G00730)"/>
    <property type="match status" value="1"/>
</dbReference>
<evidence type="ECO:0000313" key="3">
    <source>
        <dbReference type="Proteomes" id="UP000198928"/>
    </source>
</evidence>
<dbReference type="InterPro" id="IPR012312">
    <property type="entry name" value="Hemerythrin-like"/>
</dbReference>
<dbReference type="PANTHER" id="PTHR35585">
    <property type="entry name" value="HHE DOMAIN PROTEIN (AFU_ORTHOLOGUE AFUA_4G00730)"/>
    <property type="match status" value="1"/>
</dbReference>
<accession>A0A1I4ARH1</accession>
<proteinExistence type="predicted"/>
<dbReference type="OrthoDB" id="3212362at2"/>
<sequence length="199" mass="21592">MAGRDTSPGAVAEEDVVALLTRRHDEIRELFAAVENAAAGDSSGDECRAAFRRLVRLLTAHETAEEEIVHPYARGAVEDGEEIVAARLEEERRTGRALLRLGSMDCAGDGRAAFLREFAALREETEAHTRAEERYEFPPLEAGSDPEWRRAMARAVRAAESVAPARPYPAAVPGGADSAAGPFAAVVDRARGALRREER</sequence>
<dbReference type="EMBL" id="FOSG01000007">
    <property type="protein sequence ID" value="SFK58557.1"/>
    <property type="molecule type" value="Genomic_DNA"/>
</dbReference>
<protein>
    <submittedName>
        <fullName evidence="2">Hemerythrin HHE cation binding domain-containing protein</fullName>
    </submittedName>
</protein>
<dbReference type="Proteomes" id="UP000198928">
    <property type="component" value="Unassembled WGS sequence"/>
</dbReference>
<evidence type="ECO:0000313" key="2">
    <source>
        <dbReference type="EMBL" id="SFK58557.1"/>
    </source>
</evidence>
<dbReference type="Gene3D" id="1.20.120.520">
    <property type="entry name" value="nmb1532 protein domain like"/>
    <property type="match status" value="1"/>
</dbReference>
<dbReference type="Pfam" id="PF01814">
    <property type="entry name" value="Hemerythrin"/>
    <property type="match status" value="1"/>
</dbReference>
<reference evidence="3" key="1">
    <citation type="submission" date="2016-10" db="EMBL/GenBank/DDBJ databases">
        <authorList>
            <person name="Varghese N."/>
            <person name="Submissions S."/>
        </authorList>
    </citation>
    <scope>NUCLEOTIDE SEQUENCE [LARGE SCALE GENOMIC DNA]</scope>
    <source>
        <strain evidence="3">PL19</strain>
    </source>
</reference>
<gene>
    <name evidence="2" type="ORF">SAMN05192584_10784</name>
</gene>
<keyword evidence="3" id="KW-1185">Reference proteome</keyword>
<dbReference type="AlphaFoldDB" id="A0A1I4ARH1"/>
<organism evidence="2 3">
    <name type="scientific">Streptomyces pini</name>
    <dbReference type="NCBI Taxonomy" id="1520580"/>
    <lineage>
        <taxon>Bacteria</taxon>
        <taxon>Bacillati</taxon>
        <taxon>Actinomycetota</taxon>
        <taxon>Actinomycetes</taxon>
        <taxon>Kitasatosporales</taxon>
        <taxon>Streptomycetaceae</taxon>
        <taxon>Streptomyces</taxon>
    </lineage>
</organism>
<name>A0A1I4ARH1_9ACTN</name>
<feature type="domain" description="Hemerythrin-like" evidence="1">
    <location>
        <begin position="16"/>
        <end position="138"/>
    </location>
</feature>